<organism evidence="1 2">
    <name type="scientific">Acanthoscelides obtectus</name>
    <name type="common">Bean weevil</name>
    <name type="synonym">Bruchus obtectus</name>
    <dbReference type="NCBI Taxonomy" id="200917"/>
    <lineage>
        <taxon>Eukaryota</taxon>
        <taxon>Metazoa</taxon>
        <taxon>Ecdysozoa</taxon>
        <taxon>Arthropoda</taxon>
        <taxon>Hexapoda</taxon>
        <taxon>Insecta</taxon>
        <taxon>Pterygota</taxon>
        <taxon>Neoptera</taxon>
        <taxon>Endopterygota</taxon>
        <taxon>Coleoptera</taxon>
        <taxon>Polyphaga</taxon>
        <taxon>Cucujiformia</taxon>
        <taxon>Chrysomeloidea</taxon>
        <taxon>Chrysomelidae</taxon>
        <taxon>Bruchinae</taxon>
        <taxon>Bruchini</taxon>
        <taxon>Acanthoscelides</taxon>
    </lineage>
</organism>
<name>A0A9P0KWZ8_ACAOB</name>
<reference evidence="1" key="1">
    <citation type="submission" date="2022-03" db="EMBL/GenBank/DDBJ databases">
        <authorList>
            <person name="Sayadi A."/>
        </authorList>
    </citation>
    <scope>NUCLEOTIDE SEQUENCE</scope>
</reference>
<gene>
    <name evidence="1" type="ORF">ACAOBT_LOCUS16985</name>
</gene>
<protein>
    <submittedName>
        <fullName evidence="1">Uncharacterized protein</fullName>
    </submittedName>
</protein>
<dbReference type="Proteomes" id="UP001152888">
    <property type="component" value="Unassembled WGS sequence"/>
</dbReference>
<comment type="caution">
    <text evidence="1">The sequence shown here is derived from an EMBL/GenBank/DDBJ whole genome shotgun (WGS) entry which is preliminary data.</text>
</comment>
<evidence type="ECO:0000313" key="2">
    <source>
        <dbReference type="Proteomes" id="UP001152888"/>
    </source>
</evidence>
<proteinExistence type="predicted"/>
<accession>A0A9P0KWZ8</accession>
<evidence type="ECO:0000313" key="1">
    <source>
        <dbReference type="EMBL" id="CAH1985997.1"/>
    </source>
</evidence>
<keyword evidence="2" id="KW-1185">Reference proteome</keyword>
<sequence>MTDIRINRSLHIW</sequence>
<dbReference type="EMBL" id="CAKOFQ010006989">
    <property type="protein sequence ID" value="CAH1985997.1"/>
    <property type="molecule type" value="Genomic_DNA"/>
</dbReference>